<evidence type="ECO:0000313" key="15">
    <source>
        <dbReference type="Proteomes" id="UP001595916"/>
    </source>
</evidence>
<evidence type="ECO:0000313" key="14">
    <source>
        <dbReference type="EMBL" id="MFC4804345.1"/>
    </source>
</evidence>
<evidence type="ECO:0000256" key="6">
    <source>
        <dbReference type="ARBA" id="ARBA00022692"/>
    </source>
</evidence>
<evidence type="ECO:0000256" key="5">
    <source>
        <dbReference type="ARBA" id="ARBA00022618"/>
    </source>
</evidence>
<dbReference type="NCBIfam" id="NF038347">
    <property type="entry name" value="FtsX_Gpos"/>
    <property type="match status" value="1"/>
</dbReference>
<dbReference type="Pfam" id="PF18075">
    <property type="entry name" value="FtsX_ECD"/>
    <property type="match status" value="1"/>
</dbReference>
<dbReference type="Proteomes" id="UP001595916">
    <property type="component" value="Unassembled WGS sequence"/>
</dbReference>
<evidence type="ECO:0000259" key="13">
    <source>
        <dbReference type="Pfam" id="PF18075"/>
    </source>
</evidence>
<accession>A0ABV9QKR4</accession>
<keyword evidence="8 10" id="KW-0472">Membrane</keyword>
<comment type="similarity">
    <text evidence="2 10">Belongs to the ABC-4 integral membrane protein family. FtsX subfamily.</text>
</comment>
<keyword evidence="5 10" id="KW-0132">Cell division</keyword>
<comment type="caution">
    <text evidence="14">The sequence shown here is derived from an EMBL/GenBank/DDBJ whole genome shotgun (WGS) entry which is preliminary data.</text>
</comment>
<protein>
    <recommendedName>
        <fullName evidence="3 10">Cell division protein FtsX</fullName>
    </recommendedName>
</protein>
<feature type="transmembrane region" description="Helical" evidence="11">
    <location>
        <begin position="170"/>
        <end position="197"/>
    </location>
</feature>
<feature type="domain" description="ABC3 transporter permease C-terminal" evidence="12">
    <location>
        <begin position="173"/>
        <end position="291"/>
    </location>
</feature>
<dbReference type="RefSeq" id="WP_379787853.1">
    <property type="nucleotide sequence ID" value="NZ_JBHSHL010000014.1"/>
</dbReference>
<comment type="subcellular location">
    <subcellularLocation>
        <location evidence="1">Cell membrane</location>
        <topology evidence="1">Multi-pass membrane protein</topology>
    </subcellularLocation>
</comment>
<dbReference type="Gene3D" id="3.30.70.3040">
    <property type="match status" value="1"/>
</dbReference>
<evidence type="ECO:0000256" key="2">
    <source>
        <dbReference type="ARBA" id="ARBA00007379"/>
    </source>
</evidence>
<keyword evidence="15" id="KW-1185">Reference proteome</keyword>
<feature type="transmembrane region" description="Helical" evidence="11">
    <location>
        <begin position="218"/>
        <end position="236"/>
    </location>
</feature>
<dbReference type="PIRSF" id="PIRSF003097">
    <property type="entry name" value="FtsX"/>
    <property type="match status" value="1"/>
</dbReference>
<dbReference type="EMBL" id="JBHSHL010000014">
    <property type="protein sequence ID" value="MFC4804345.1"/>
    <property type="molecule type" value="Genomic_DNA"/>
</dbReference>
<dbReference type="PANTHER" id="PTHR47755:SF1">
    <property type="entry name" value="CELL DIVISION PROTEIN FTSX"/>
    <property type="match status" value="1"/>
</dbReference>
<evidence type="ECO:0000256" key="9">
    <source>
        <dbReference type="ARBA" id="ARBA00023306"/>
    </source>
</evidence>
<evidence type="ECO:0000259" key="12">
    <source>
        <dbReference type="Pfam" id="PF02687"/>
    </source>
</evidence>
<keyword evidence="9 10" id="KW-0131">Cell cycle</keyword>
<feature type="domain" description="FtsX extracellular" evidence="13">
    <location>
        <begin position="61"/>
        <end position="150"/>
    </location>
</feature>
<evidence type="ECO:0000256" key="7">
    <source>
        <dbReference type="ARBA" id="ARBA00022989"/>
    </source>
</evidence>
<keyword evidence="4 10" id="KW-1003">Cell membrane</keyword>
<name>A0ABV9QKR4_9FIRM</name>
<comment type="function">
    <text evidence="10">Part of the ABC transporter FtsEX involved in asymmetric cellular division facilitating the initiation of sporulation.</text>
</comment>
<dbReference type="InterPro" id="IPR004513">
    <property type="entry name" value="FtsX"/>
</dbReference>
<reference evidence="15" key="1">
    <citation type="journal article" date="2019" name="Int. J. Syst. Evol. Microbiol.">
        <title>The Global Catalogue of Microorganisms (GCM) 10K type strain sequencing project: providing services to taxonomists for standard genome sequencing and annotation.</title>
        <authorList>
            <consortium name="The Broad Institute Genomics Platform"/>
            <consortium name="The Broad Institute Genome Sequencing Center for Infectious Disease"/>
            <person name="Wu L."/>
            <person name="Ma J."/>
        </authorList>
    </citation>
    <scope>NUCLEOTIDE SEQUENCE [LARGE SCALE GENOMIC DNA]</scope>
    <source>
        <strain evidence="15">CCUG 46385</strain>
    </source>
</reference>
<keyword evidence="7 11" id="KW-1133">Transmembrane helix</keyword>
<sequence length="295" mass="33515">MVRIFFTNILKAWKNILRNFSISLASIISIALSLFIFGIIFCIIVNINHMAHLVEERYDAMQVFISTDSAGEAQEEIVVYLNESKRIKGYSFKSSEQAMKEFRSRMQDNDYLFEGLPNFLEDSYVVHLLNPEDAKEVSAELKTLSAVSDIVYYQEILDKLLLISNAVSRFGFFLTLFLMTISFFIISSTIKIAFFSYREEVFIMRCLGATNWFIRGPFFTEGILLGISGAFLSWILLIQGYAFLQTSLVGDNILLASYFIPAKDLAVPIMRTFLLIGGGVGAVSSLFSLRRYLKV</sequence>
<evidence type="ECO:0000256" key="3">
    <source>
        <dbReference type="ARBA" id="ARBA00021907"/>
    </source>
</evidence>
<evidence type="ECO:0000256" key="11">
    <source>
        <dbReference type="SAM" id="Phobius"/>
    </source>
</evidence>
<dbReference type="InterPro" id="IPR058204">
    <property type="entry name" value="FtsX_firmicutes-type"/>
</dbReference>
<dbReference type="Pfam" id="PF02687">
    <property type="entry name" value="FtsX"/>
    <property type="match status" value="1"/>
</dbReference>
<keyword evidence="6 11" id="KW-0812">Transmembrane</keyword>
<feature type="transmembrane region" description="Helical" evidence="11">
    <location>
        <begin position="20"/>
        <end position="47"/>
    </location>
</feature>
<dbReference type="InterPro" id="IPR003838">
    <property type="entry name" value="ABC3_permease_C"/>
</dbReference>
<dbReference type="PANTHER" id="PTHR47755">
    <property type="entry name" value="CELL DIVISION PROTEIN FTSX"/>
    <property type="match status" value="1"/>
</dbReference>
<evidence type="ECO:0000256" key="8">
    <source>
        <dbReference type="ARBA" id="ARBA00023136"/>
    </source>
</evidence>
<feature type="transmembrane region" description="Helical" evidence="11">
    <location>
        <begin position="272"/>
        <end position="293"/>
    </location>
</feature>
<dbReference type="InterPro" id="IPR040690">
    <property type="entry name" value="FtsX_ECD"/>
</dbReference>
<gene>
    <name evidence="14" type="primary">ftsX</name>
    <name evidence="14" type="ORF">ACFO4R_04545</name>
</gene>
<organism evidence="14 15">
    <name type="scientific">Filifactor villosus</name>
    <dbReference type="NCBI Taxonomy" id="29374"/>
    <lineage>
        <taxon>Bacteria</taxon>
        <taxon>Bacillati</taxon>
        <taxon>Bacillota</taxon>
        <taxon>Clostridia</taxon>
        <taxon>Peptostreptococcales</taxon>
        <taxon>Filifactoraceae</taxon>
        <taxon>Filifactor</taxon>
    </lineage>
</organism>
<proteinExistence type="inferred from homology"/>
<evidence type="ECO:0000256" key="4">
    <source>
        <dbReference type="ARBA" id="ARBA00022475"/>
    </source>
</evidence>
<evidence type="ECO:0000256" key="10">
    <source>
        <dbReference type="PIRNR" id="PIRNR003097"/>
    </source>
</evidence>
<evidence type="ECO:0000256" key="1">
    <source>
        <dbReference type="ARBA" id="ARBA00004651"/>
    </source>
</evidence>